<dbReference type="PATRIC" id="fig|1679170.3.peg.1418"/>
<name>A0A0K9GRE7_9BACI</name>
<evidence type="ECO:0008006" key="3">
    <source>
        <dbReference type="Google" id="ProtNLM"/>
    </source>
</evidence>
<accession>A0A0K9GRE7</accession>
<dbReference type="STRING" id="1679170.AC625_06590"/>
<dbReference type="Proteomes" id="UP000037146">
    <property type="component" value="Unassembled WGS sequence"/>
</dbReference>
<evidence type="ECO:0000313" key="1">
    <source>
        <dbReference type="EMBL" id="KMY49230.1"/>
    </source>
</evidence>
<keyword evidence="2" id="KW-1185">Reference proteome</keyword>
<gene>
    <name evidence="1" type="ORF">AC625_06590</name>
</gene>
<organism evidence="1 2">
    <name type="scientific">Peribacillus loiseleuriae</name>
    <dbReference type="NCBI Taxonomy" id="1679170"/>
    <lineage>
        <taxon>Bacteria</taxon>
        <taxon>Bacillati</taxon>
        <taxon>Bacillota</taxon>
        <taxon>Bacilli</taxon>
        <taxon>Bacillales</taxon>
        <taxon>Bacillaceae</taxon>
        <taxon>Peribacillus</taxon>
    </lineage>
</organism>
<dbReference type="EMBL" id="LFZW01000001">
    <property type="protein sequence ID" value="KMY49230.1"/>
    <property type="molecule type" value="Genomic_DNA"/>
</dbReference>
<dbReference type="OrthoDB" id="2942871at2"/>
<dbReference type="RefSeq" id="WP_049680563.1">
    <property type="nucleotide sequence ID" value="NZ_LFZW01000001.1"/>
</dbReference>
<evidence type="ECO:0000313" key="2">
    <source>
        <dbReference type="Proteomes" id="UP000037146"/>
    </source>
</evidence>
<protein>
    <recommendedName>
        <fullName evidence="3">Phage protein</fullName>
    </recommendedName>
</protein>
<proteinExistence type="predicted"/>
<comment type="caution">
    <text evidence="1">The sequence shown here is derived from an EMBL/GenBank/DDBJ whole genome shotgun (WGS) entry which is preliminary data.</text>
</comment>
<sequence length="121" mass="13470">MNFSRQRKAIEKQYIGTCDILEYQPVRDEVKKRTTHQEVIVLEGQPCRLSFKTITTTGESNNVGTVSQSVKLFISPDIAIKPGSKTTVTQNGVTTDYSQSGVPAVYSTHQEVSLELFNGWS</sequence>
<reference evidence="2" key="1">
    <citation type="submission" date="2015-07" db="EMBL/GenBank/DDBJ databases">
        <title>Genome sequencing project for genomic taxonomy and phylogenomics of Bacillus-like bacteria.</title>
        <authorList>
            <person name="Liu B."/>
            <person name="Wang J."/>
            <person name="Zhu Y."/>
            <person name="Liu G."/>
            <person name="Chen Q."/>
            <person name="Chen Z."/>
            <person name="Lan J."/>
            <person name="Che J."/>
            <person name="Ge C."/>
            <person name="Shi H."/>
            <person name="Pan Z."/>
            <person name="Liu X."/>
        </authorList>
    </citation>
    <scope>NUCLEOTIDE SEQUENCE [LARGE SCALE GENOMIC DNA]</scope>
    <source>
        <strain evidence="2">FJAT-27997</strain>
    </source>
</reference>
<dbReference type="AlphaFoldDB" id="A0A0K9GRE7"/>